<dbReference type="GO" id="GO:0048038">
    <property type="term" value="F:quinone binding"/>
    <property type="evidence" value="ECO:0007669"/>
    <property type="project" value="UniProtKB-KW"/>
</dbReference>
<accession>A0A1G6IJN7</accession>
<dbReference type="OrthoDB" id="9801496at2"/>
<gene>
    <name evidence="8" type="ORF">GA0111570_11728</name>
</gene>
<evidence type="ECO:0000256" key="6">
    <source>
        <dbReference type="RuleBase" id="RU003685"/>
    </source>
</evidence>
<dbReference type="InterPro" id="IPR001135">
    <property type="entry name" value="NADH_Q_OxRdtase_suD"/>
</dbReference>
<dbReference type="Gene3D" id="1.10.645.10">
    <property type="entry name" value="Cytochrome-c3 Hydrogenase, chain B"/>
    <property type="match status" value="1"/>
</dbReference>
<keyword evidence="5 6" id="KW-0520">NAD</keyword>
<organism evidence="8 9">
    <name type="scientific">Raineyella antarctica</name>
    <dbReference type="NCBI Taxonomy" id="1577474"/>
    <lineage>
        <taxon>Bacteria</taxon>
        <taxon>Bacillati</taxon>
        <taxon>Actinomycetota</taxon>
        <taxon>Actinomycetes</taxon>
        <taxon>Propionibacteriales</taxon>
        <taxon>Propionibacteriaceae</taxon>
        <taxon>Raineyella</taxon>
    </lineage>
</organism>
<dbReference type="GO" id="GO:0016651">
    <property type="term" value="F:oxidoreductase activity, acting on NAD(P)H"/>
    <property type="evidence" value="ECO:0007669"/>
    <property type="project" value="InterPro"/>
</dbReference>
<evidence type="ECO:0000256" key="4">
    <source>
        <dbReference type="ARBA" id="ARBA00022967"/>
    </source>
</evidence>
<dbReference type="Proteomes" id="UP000199086">
    <property type="component" value="Unassembled WGS sequence"/>
</dbReference>
<feature type="domain" description="NADH-quinone oxidoreductase subunit D" evidence="7">
    <location>
        <begin position="151"/>
        <end position="304"/>
    </location>
</feature>
<proteinExistence type="inferred from homology"/>
<dbReference type="PANTHER" id="PTHR11993">
    <property type="entry name" value="NADH-UBIQUINONE OXIDOREDUCTASE 49 KDA SUBUNIT"/>
    <property type="match status" value="1"/>
</dbReference>
<comment type="similarity">
    <text evidence="1 6">Belongs to the complex I 49 kDa subunit family.</text>
</comment>
<evidence type="ECO:0000256" key="5">
    <source>
        <dbReference type="ARBA" id="ARBA00023027"/>
    </source>
</evidence>
<reference evidence="8 9" key="1">
    <citation type="submission" date="2016-06" db="EMBL/GenBank/DDBJ databases">
        <authorList>
            <person name="Olsen C.W."/>
            <person name="Carey S."/>
            <person name="Hinshaw L."/>
            <person name="Karasin A.I."/>
        </authorList>
    </citation>
    <scope>NUCLEOTIDE SEQUENCE [LARGE SCALE GENOMIC DNA]</scope>
    <source>
        <strain evidence="8 9">LZ-22</strain>
    </source>
</reference>
<dbReference type="STRING" id="1577474.GA0111570_11728"/>
<dbReference type="PANTHER" id="PTHR11993:SF10">
    <property type="entry name" value="NADH DEHYDROGENASE [UBIQUINONE] IRON-SULFUR PROTEIN 2, MITOCHONDRIAL"/>
    <property type="match status" value="1"/>
</dbReference>
<evidence type="ECO:0000256" key="1">
    <source>
        <dbReference type="ARBA" id="ARBA00005769"/>
    </source>
</evidence>
<keyword evidence="4 6" id="KW-1278">Translocase</keyword>
<dbReference type="InterPro" id="IPR022885">
    <property type="entry name" value="NDH1_su_D/H"/>
</dbReference>
<dbReference type="AlphaFoldDB" id="A0A1G6IJN7"/>
<keyword evidence="9" id="KW-1185">Reference proteome</keyword>
<feature type="domain" description="NADH-quinone oxidoreductase subunit D" evidence="7">
    <location>
        <begin position="310"/>
        <end position="384"/>
    </location>
</feature>
<dbReference type="PROSITE" id="PS00535">
    <property type="entry name" value="COMPLEX1_49K"/>
    <property type="match status" value="1"/>
</dbReference>
<sequence>MPSLHVVVGSSALGTLPGGRIADGTLLLDLGPDHPSRAGLLELDLWTTPDGERIERADVTVGAMHRGVEKLFEVRDYRQILMLADRHDWQAPFAGELTVALACEDLLGMTVPPRAVWLRTLLAEHTRIASHLGFLGYLTHRTDPADRRVARLRESLREQLRTLTGNRVHPMVTRIGGLAADADDGWLDAETAVADVARTLAGDLGSLVASDFGDAAGVAVLGDEVGRGYGVTGPAIRAAGVDVDLRRQYPYLAYAELEVPAAPAGGVGDARARLGQMASEVADSARLVAACAERLRTIDGPVAQPLPKILKLPDDEGYLATEAPLGQAGAHIVSRGDKTPWRLHLRTPSFATVSALPAVLPGVRVADLELALASLGHVVGDVDR</sequence>
<dbReference type="EMBL" id="FMYF01000017">
    <property type="protein sequence ID" value="SDC06749.1"/>
    <property type="molecule type" value="Genomic_DNA"/>
</dbReference>
<evidence type="ECO:0000313" key="9">
    <source>
        <dbReference type="Proteomes" id="UP000199086"/>
    </source>
</evidence>
<dbReference type="InterPro" id="IPR014029">
    <property type="entry name" value="NADH_UbQ_OxRdtase_49kDa_CS"/>
</dbReference>
<evidence type="ECO:0000256" key="3">
    <source>
        <dbReference type="ARBA" id="ARBA00022719"/>
    </source>
</evidence>
<evidence type="ECO:0000256" key="2">
    <source>
        <dbReference type="ARBA" id="ARBA00022448"/>
    </source>
</evidence>
<dbReference type="SUPFAM" id="SSF56762">
    <property type="entry name" value="HydB/Nqo4-like"/>
    <property type="match status" value="1"/>
</dbReference>
<dbReference type="InterPro" id="IPR029014">
    <property type="entry name" value="NiFe-Hase_large"/>
</dbReference>
<protein>
    <submittedName>
        <fullName evidence="8">NADH dehydrogenase subunit D</fullName>
    </submittedName>
</protein>
<name>A0A1G6IJN7_9ACTN</name>
<evidence type="ECO:0000259" key="7">
    <source>
        <dbReference type="Pfam" id="PF00346"/>
    </source>
</evidence>
<keyword evidence="3" id="KW-0874">Quinone</keyword>
<evidence type="ECO:0000313" key="8">
    <source>
        <dbReference type="EMBL" id="SDC06749.1"/>
    </source>
</evidence>
<dbReference type="RefSeq" id="WP_092613806.1">
    <property type="nucleotide sequence ID" value="NZ_FMYF01000017.1"/>
</dbReference>
<keyword evidence="2 6" id="KW-0813">Transport</keyword>
<dbReference type="Pfam" id="PF00346">
    <property type="entry name" value="Complex1_49kDa"/>
    <property type="match status" value="2"/>
</dbReference>
<dbReference type="GO" id="GO:0051287">
    <property type="term" value="F:NAD binding"/>
    <property type="evidence" value="ECO:0007669"/>
    <property type="project" value="InterPro"/>
</dbReference>